<keyword evidence="1" id="KW-0472">Membrane</keyword>
<keyword evidence="1" id="KW-1133">Transmembrane helix</keyword>
<sequence>MTWALVAAFLWLVVANVIGMLPSRDHHWRAAYVLIAVGIPILGWVTYESGPLWGLAMLAAGASVLRWPVYFLFRRLRGKKAGQEPAE</sequence>
<dbReference type="EMBL" id="QFQS01000003">
    <property type="protein sequence ID" value="PZQ96864.1"/>
    <property type="molecule type" value="Genomic_DNA"/>
</dbReference>
<keyword evidence="1" id="KW-0812">Transmembrane</keyword>
<evidence type="ECO:0000256" key="1">
    <source>
        <dbReference type="SAM" id="Phobius"/>
    </source>
</evidence>
<gene>
    <name evidence="2" type="ORF">DI533_14965</name>
</gene>
<evidence type="ECO:0000313" key="3">
    <source>
        <dbReference type="Proteomes" id="UP000248975"/>
    </source>
</evidence>
<dbReference type="Proteomes" id="UP000248975">
    <property type="component" value="Unassembled WGS sequence"/>
</dbReference>
<feature type="transmembrane region" description="Helical" evidence="1">
    <location>
        <begin position="53"/>
        <end position="73"/>
    </location>
</feature>
<name>A0A2W5S9Y9_CERSP</name>
<protein>
    <recommendedName>
        <fullName evidence="4">DUF2484 family protein</fullName>
    </recommendedName>
</protein>
<comment type="caution">
    <text evidence="2">The sequence shown here is derived from an EMBL/GenBank/DDBJ whole genome shotgun (WGS) entry which is preliminary data.</text>
</comment>
<reference evidence="2 3" key="1">
    <citation type="submission" date="2017-08" db="EMBL/GenBank/DDBJ databases">
        <title>Infants hospitalized years apart are colonized by the same room-sourced microbial strains.</title>
        <authorList>
            <person name="Brooks B."/>
            <person name="Olm M.R."/>
            <person name="Firek B.A."/>
            <person name="Baker R."/>
            <person name="Thomas B.C."/>
            <person name="Morowitz M.J."/>
            <person name="Banfield J.F."/>
        </authorList>
    </citation>
    <scope>NUCLEOTIDE SEQUENCE [LARGE SCALE GENOMIC DNA]</scope>
    <source>
        <strain evidence="2">S2_003_000_R2_11</strain>
    </source>
</reference>
<evidence type="ECO:0008006" key="4">
    <source>
        <dbReference type="Google" id="ProtNLM"/>
    </source>
</evidence>
<dbReference type="Pfam" id="PF10658">
    <property type="entry name" value="DUF2484"/>
    <property type="match status" value="1"/>
</dbReference>
<organism evidence="2 3">
    <name type="scientific">Cereibacter sphaeroides</name>
    <name type="common">Rhodobacter sphaeroides</name>
    <dbReference type="NCBI Taxonomy" id="1063"/>
    <lineage>
        <taxon>Bacteria</taxon>
        <taxon>Pseudomonadati</taxon>
        <taxon>Pseudomonadota</taxon>
        <taxon>Alphaproteobacteria</taxon>
        <taxon>Rhodobacterales</taxon>
        <taxon>Paracoccaceae</taxon>
        <taxon>Cereibacter</taxon>
    </lineage>
</organism>
<proteinExistence type="predicted"/>
<dbReference type="InterPro" id="IPR018919">
    <property type="entry name" value="DUF2484"/>
</dbReference>
<accession>A0A2W5S9Y9</accession>
<feature type="transmembrane region" description="Helical" evidence="1">
    <location>
        <begin position="6"/>
        <end position="23"/>
    </location>
</feature>
<dbReference type="AlphaFoldDB" id="A0A2W5S9Y9"/>
<feature type="transmembrane region" description="Helical" evidence="1">
    <location>
        <begin position="30"/>
        <end position="47"/>
    </location>
</feature>
<evidence type="ECO:0000313" key="2">
    <source>
        <dbReference type="EMBL" id="PZQ96864.1"/>
    </source>
</evidence>